<dbReference type="InterPro" id="IPR052155">
    <property type="entry name" value="Biofilm_reg_signaling"/>
</dbReference>
<evidence type="ECO:0000313" key="3">
    <source>
        <dbReference type="Proteomes" id="UP000077671"/>
    </source>
</evidence>
<dbReference type="NCBIfam" id="TIGR00254">
    <property type="entry name" value="GGDEF"/>
    <property type="match status" value="1"/>
</dbReference>
<dbReference type="PROSITE" id="PS50887">
    <property type="entry name" value="GGDEF"/>
    <property type="match status" value="1"/>
</dbReference>
<reference evidence="2" key="1">
    <citation type="submission" date="2016-04" db="EMBL/GenBank/DDBJ databases">
        <authorList>
            <person name="Nguyen H.D."/>
            <person name="Kesanakurti P."/>
            <person name="Cullis J."/>
            <person name="Levesque C.A."/>
            <person name="Hambleton S."/>
        </authorList>
    </citation>
    <scope>NUCLEOTIDE SEQUENCE</scope>
    <source>
        <strain evidence="2">DAOMC 238032</strain>
    </source>
</reference>
<dbReference type="Gene3D" id="3.30.70.270">
    <property type="match status" value="1"/>
</dbReference>
<dbReference type="SMART" id="SM00267">
    <property type="entry name" value="GGDEF"/>
    <property type="match status" value="1"/>
</dbReference>
<dbReference type="CDD" id="cd01949">
    <property type="entry name" value="GGDEF"/>
    <property type="match status" value="1"/>
</dbReference>
<dbReference type="PANTHER" id="PTHR44757">
    <property type="entry name" value="DIGUANYLATE CYCLASE DGCP"/>
    <property type="match status" value="1"/>
</dbReference>
<name>A0A8T8SM51_9BASI</name>
<evidence type="ECO:0000313" key="2">
    <source>
        <dbReference type="EMBL" id="KAE8243219.1"/>
    </source>
</evidence>
<dbReference type="Pfam" id="PF00990">
    <property type="entry name" value="GGDEF"/>
    <property type="match status" value="1"/>
</dbReference>
<dbReference type="EMBL" id="LWDD02002035">
    <property type="protein sequence ID" value="KAE8243219.1"/>
    <property type="molecule type" value="Genomic_DNA"/>
</dbReference>
<dbReference type="AlphaFoldDB" id="A0A8T8SM51"/>
<evidence type="ECO:0000259" key="1">
    <source>
        <dbReference type="PROSITE" id="PS50887"/>
    </source>
</evidence>
<dbReference type="InterPro" id="IPR029787">
    <property type="entry name" value="Nucleotide_cyclase"/>
</dbReference>
<feature type="domain" description="GGDEF" evidence="1">
    <location>
        <begin position="1"/>
        <end position="128"/>
    </location>
</feature>
<dbReference type="Proteomes" id="UP000077671">
    <property type="component" value="Unassembled WGS sequence"/>
</dbReference>
<reference evidence="2" key="2">
    <citation type="journal article" date="2019" name="IMA Fungus">
        <title>Genome sequencing and comparison of five Tilletia species to identify candidate genes for the detection of regulated species infecting wheat.</title>
        <authorList>
            <person name="Nguyen H.D.T."/>
            <person name="Sultana T."/>
            <person name="Kesanakurti P."/>
            <person name="Hambleton S."/>
        </authorList>
    </citation>
    <scope>NUCLEOTIDE SEQUENCE</scope>
    <source>
        <strain evidence="2">DAOMC 238032</strain>
    </source>
</reference>
<comment type="caution">
    <text evidence="2">The sequence shown here is derived from an EMBL/GenBank/DDBJ whole genome shotgun (WGS) entry which is preliminary data.</text>
</comment>
<gene>
    <name evidence="2" type="ORF">A4X03_0g7833</name>
</gene>
<protein>
    <recommendedName>
        <fullName evidence="1">GGDEF domain-containing protein</fullName>
    </recommendedName>
</protein>
<dbReference type="InterPro" id="IPR043128">
    <property type="entry name" value="Rev_trsase/Diguanyl_cyclase"/>
</dbReference>
<accession>A0A8T8SM51</accession>
<dbReference type="PANTHER" id="PTHR44757:SF2">
    <property type="entry name" value="BIOFILM ARCHITECTURE MAINTENANCE PROTEIN MBAA"/>
    <property type="match status" value="1"/>
</dbReference>
<dbReference type="InterPro" id="IPR000160">
    <property type="entry name" value="GGDEF_dom"/>
</dbReference>
<dbReference type="SUPFAM" id="SSF55073">
    <property type="entry name" value="Nucleotide cyclase"/>
    <property type="match status" value="1"/>
</dbReference>
<sequence length="134" mass="14695">MLIDLDNLKMVNDTFGHGAGDDLIRVVAERMKQDAAPGMVFRLGGDEFAMILERHQGADTADNFARRLLSEICRPIDIGRQDVTVSASIGISAYPIDGKDSDAILRAADFAMYAAKNSGKNSYARYRPQLGERT</sequence>
<organism evidence="2 3">
    <name type="scientific">Tilletia caries</name>
    <name type="common">wheat bunt fungus</name>
    <dbReference type="NCBI Taxonomy" id="13290"/>
    <lineage>
        <taxon>Eukaryota</taxon>
        <taxon>Fungi</taxon>
        <taxon>Dikarya</taxon>
        <taxon>Basidiomycota</taxon>
        <taxon>Ustilaginomycotina</taxon>
        <taxon>Exobasidiomycetes</taxon>
        <taxon>Tilletiales</taxon>
        <taxon>Tilletiaceae</taxon>
        <taxon>Tilletia</taxon>
    </lineage>
</organism>
<proteinExistence type="predicted"/>